<dbReference type="EMBL" id="OBDY01000027">
    <property type="protein sequence ID" value="SNY64826.1"/>
    <property type="molecule type" value="Genomic_DNA"/>
</dbReference>
<dbReference type="OrthoDB" id="3298531at2"/>
<organism evidence="1 2">
    <name type="scientific">Paractinoplanes atraurantiacus</name>
    <dbReference type="NCBI Taxonomy" id="1036182"/>
    <lineage>
        <taxon>Bacteria</taxon>
        <taxon>Bacillati</taxon>
        <taxon>Actinomycetota</taxon>
        <taxon>Actinomycetes</taxon>
        <taxon>Micromonosporales</taxon>
        <taxon>Micromonosporaceae</taxon>
        <taxon>Paractinoplanes</taxon>
    </lineage>
</organism>
<sequence>MLIQITSSDDPSLHSLAEWLEADDYEASLGASGTRPGAQSPLDLIDVILSNATAIAALLVSYKQWRSAKDHDEAPKITFKRGDVEVTAEDADEETIERVLKALRDGQQ</sequence>
<accession>A0A285JZX8</accession>
<dbReference type="Proteomes" id="UP000219612">
    <property type="component" value="Unassembled WGS sequence"/>
</dbReference>
<dbReference type="InterPro" id="IPR045428">
    <property type="entry name" value="EACC1"/>
</dbReference>
<protein>
    <submittedName>
        <fullName evidence="1">Uncharacterized protein</fullName>
    </submittedName>
</protein>
<evidence type="ECO:0000313" key="1">
    <source>
        <dbReference type="EMBL" id="SNY64826.1"/>
    </source>
</evidence>
<keyword evidence="2" id="KW-1185">Reference proteome</keyword>
<reference evidence="1 2" key="1">
    <citation type="submission" date="2017-09" db="EMBL/GenBank/DDBJ databases">
        <authorList>
            <person name="Ehlers B."/>
            <person name="Leendertz F.H."/>
        </authorList>
    </citation>
    <scope>NUCLEOTIDE SEQUENCE [LARGE SCALE GENOMIC DNA]</scope>
    <source>
        <strain evidence="1 2">CGMCC 4.6857</strain>
    </source>
</reference>
<dbReference type="RefSeq" id="WP_097327188.1">
    <property type="nucleotide sequence ID" value="NZ_OBDY01000027.1"/>
</dbReference>
<gene>
    <name evidence="1" type="ORF">SAMN05421748_12761</name>
</gene>
<dbReference type="AlphaFoldDB" id="A0A285JZX8"/>
<name>A0A285JZX8_9ACTN</name>
<proteinExistence type="predicted"/>
<evidence type="ECO:0000313" key="2">
    <source>
        <dbReference type="Proteomes" id="UP000219612"/>
    </source>
</evidence>
<dbReference type="Pfam" id="PF19953">
    <property type="entry name" value="EACC1"/>
    <property type="match status" value="1"/>
</dbReference>